<dbReference type="RefSeq" id="WP_390364957.1">
    <property type="nucleotide sequence ID" value="NZ_JBHTKJ010000076.1"/>
</dbReference>
<gene>
    <name evidence="2" type="ORF">ACFQ3N_20055</name>
</gene>
<keyword evidence="1" id="KW-0812">Transmembrane</keyword>
<evidence type="ECO:0000256" key="1">
    <source>
        <dbReference type="SAM" id="Phobius"/>
    </source>
</evidence>
<organism evidence="2 3">
    <name type="scientific">Virgibacillus byunsanensis</name>
    <dbReference type="NCBI Taxonomy" id="570945"/>
    <lineage>
        <taxon>Bacteria</taxon>
        <taxon>Bacillati</taxon>
        <taxon>Bacillota</taxon>
        <taxon>Bacilli</taxon>
        <taxon>Bacillales</taxon>
        <taxon>Bacillaceae</taxon>
        <taxon>Virgibacillus</taxon>
    </lineage>
</organism>
<keyword evidence="1" id="KW-1133">Transmembrane helix</keyword>
<comment type="caution">
    <text evidence="2">The sequence shown here is derived from an EMBL/GenBank/DDBJ whole genome shotgun (WGS) entry which is preliminary data.</text>
</comment>
<name>A0ABW3LUC5_9BACI</name>
<dbReference type="NCBIfam" id="NF041644">
    <property type="entry name" value="CBO0543_fam"/>
    <property type="match status" value="1"/>
</dbReference>
<sequence>MILEWTILIFAWILTACLLFIIPKDRKRIAIVAFLFKQAITLLFGLAVVEYNLISYPIRFFSDVNRASFTFEYFAYPTICGIFVSFYPYYRTRLYKLGYYASFCTVLTIPELLLEKYTDVIEYLHWSWYWTWITLFITLMLSRRFCVWFFNGLSKEIESLEN</sequence>
<accession>A0ABW3LUC5</accession>
<proteinExistence type="predicted"/>
<keyword evidence="1" id="KW-0472">Membrane</keyword>
<feature type="transmembrane region" description="Helical" evidence="1">
    <location>
        <begin position="97"/>
        <end position="114"/>
    </location>
</feature>
<dbReference type="InterPro" id="IPR048147">
    <property type="entry name" value="CBO0543-like"/>
</dbReference>
<reference evidence="3" key="1">
    <citation type="journal article" date="2019" name="Int. J. Syst. Evol. Microbiol.">
        <title>The Global Catalogue of Microorganisms (GCM) 10K type strain sequencing project: providing services to taxonomists for standard genome sequencing and annotation.</title>
        <authorList>
            <consortium name="The Broad Institute Genomics Platform"/>
            <consortium name="The Broad Institute Genome Sequencing Center for Infectious Disease"/>
            <person name="Wu L."/>
            <person name="Ma J."/>
        </authorList>
    </citation>
    <scope>NUCLEOTIDE SEQUENCE [LARGE SCALE GENOMIC DNA]</scope>
    <source>
        <strain evidence="3">CCUG 56754</strain>
    </source>
</reference>
<dbReference type="EMBL" id="JBHTKJ010000076">
    <property type="protein sequence ID" value="MFD1040659.1"/>
    <property type="molecule type" value="Genomic_DNA"/>
</dbReference>
<evidence type="ECO:0000313" key="3">
    <source>
        <dbReference type="Proteomes" id="UP001597040"/>
    </source>
</evidence>
<feature type="transmembrane region" description="Helical" evidence="1">
    <location>
        <begin position="73"/>
        <end position="90"/>
    </location>
</feature>
<keyword evidence="3" id="KW-1185">Reference proteome</keyword>
<feature type="transmembrane region" description="Helical" evidence="1">
    <location>
        <begin position="126"/>
        <end position="150"/>
    </location>
</feature>
<dbReference type="Proteomes" id="UP001597040">
    <property type="component" value="Unassembled WGS sequence"/>
</dbReference>
<feature type="transmembrane region" description="Helical" evidence="1">
    <location>
        <begin position="29"/>
        <end position="53"/>
    </location>
</feature>
<feature type="transmembrane region" description="Helical" evidence="1">
    <location>
        <begin position="6"/>
        <end position="22"/>
    </location>
</feature>
<protein>
    <submittedName>
        <fullName evidence="2">CBO0543 family protein</fullName>
    </submittedName>
</protein>
<evidence type="ECO:0000313" key="2">
    <source>
        <dbReference type="EMBL" id="MFD1040659.1"/>
    </source>
</evidence>